<feature type="short sequence motif" description="Histidine triad motif" evidence="2 3">
    <location>
        <begin position="112"/>
        <end position="116"/>
    </location>
</feature>
<accession>A0AAU8DQ64</accession>
<name>A0AAU8DQ64_9ACTN</name>
<dbReference type="InterPro" id="IPR036265">
    <property type="entry name" value="HIT-like_sf"/>
</dbReference>
<dbReference type="PROSITE" id="PS51084">
    <property type="entry name" value="HIT_2"/>
    <property type="match status" value="1"/>
</dbReference>
<evidence type="ECO:0000256" key="2">
    <source>
        <dbReference type="PIRSR" id="PIRSR601310-3"/>
    </source>
</evidence>
<evidence type="ECO:0000259" key="4">
    <source>
        <dbReference type="PROSITE" id="PS51084"/>
    </source>
</evidence>
<dbReference type="Gene3D" id="3.30.428.10">
    <property type="entry name" value="HIT-like"/>
    <property type="match status" value="1"/>
</dbReference>
<dbReference type="SUPFAM" id="SSF54197">
    <property type="entry name" value="HIT-like"/>
    <property type="match status" value="1"/>
</dbReference>
<evidence type="ECO:0000313" key="5">
    <source>
        <dbReference type="EMBL" id="XCG64444.1"/>
    </source>
</evidence>
<dbReference type="RefSeq" id="WP_353650057.1">
    <property type="nucleotide sequence ID" value="NZ_CP159218.1"/>
</dbReference>
<evidence type="ECO:0000256" key="3">
    <source>
        <dbReference type="PROSITE-ProRule" id="PRU00464"/>
    </source>
</evidence>
<dbReference type="AlphaFoldDB" id="A0AAU8DQ64"/>
<feature type="active site" description="Tele-AMP-histidine intermediate" evidence="1">
    <location>
        <position position="114"/>
    </location>
</feature>
<dbReference type="Pfam" id="PF01230">
    <property type="entry name" value="HIT"/>
    <property type="match status" value="1"/>
</dbReference>
<feature type="domain" description="HIT" evidence="4">
    <location>
        <begin position="51"/>
        <end position="127"/>
    </location>
</feature>
<sequence length="156" mass="17191">MEASHEPDGYHCPLCALLVGVENEWNRASDLVAVEPLAFARISPKAWVDQPGNALVCNTDHVENLYGLSVAQNAALFGLVQRVAVAMHSSYGCDGISIRQHNEPAGDQDLWHVHVHVFPRYAGDELYRRHDDTAWIDAAVRAGWAERLRAGLTPPS</sequence>
<proteinExistence type="predicted"/>
<dbReference type="PANTHER" id="PTHR46648:SF1">
    <property type="entry name" value="ADENOSINE 5'-MONOPHOSPHORAMIDASE HNT1"/>
    <property type="match status" value="1"/>
</dbReference>
<organism evidence="5">
    <name type="scientific">Nakamurella sp. A5-74</name>
    <dbReference type="NCBI Taxonomy" id="3158264"/>
    <lineage>
        <taxon>Bacteria</taxon>
        <taxon>Bacillati</taxon>
        <taxon>Actinomycetota</taxon>
        <taxon>Actinomycetes</taxon>
        <taxon>Nakamurellales</taxon>
        <taxon>Nakamurellaceae</taxon>
        <taxon>Nakamurella</taxon>
    </lineage>
</organism>
<evidence type="ECO:0000256" key="1">
    <source>
        <dbReference type="PIRSR" id="PIRSR601310-1"/>
    </source>
</evidence>
<dbReference type="GO" id="GO:0009117">
    <property type="term" value="P:nucleotide metabolic process"/>
    <property type="evidence" value="ECO:0007669"/>
    <property type="project" value="TreeGrafter"/>
</dbReference>
<protein>
    <submittedName>
        <fullName evidence="5">HIT domain-containing protein</fullName>
    </submittedName>
</protein>
<dbReference type="GO" id="GO:0003824">
    <property type="term" value="F:catalytic activity"/>
    <property type="evidence" value="ECO:0007669"/>
    <property type="project" value="InterPro"/>
</dbReference>
<reference evidence="5" key="1">
    <citation type="submission" date="2024-05" db="EMBL/GenBank/DDBJ databases">
        <authorList>
            <person name="Cai S.Y."/>
            <person name="Jin L.M."/>
            <person name="Li H.R."/>
        </authorList>
    </citation>
    <scope>NUCLEOTIDE SEQUENCE</scope>
    <source>
        <strain evidence="5">A5-74</strain>
    </source>
</reference>
<dbReference type="PANTHER" id="PTHR46648">
    <property type="entry name" value="HIT FAMILY PROTEIN 1"/>
    <property type="match status" value="1"/>
</dbReference>
<gene>
    <name evidence="5" type="ORF">ABLG96_03640</name>
</gene>
<dbReference type="EMBL" id="CP159218">
    <property type="protein sequence ID" value="XCG64444.1"/>
    <property type="molecule type" value="Genomic_DNA"/>
</dbReference>
<dbReference type="InterPro" id="IPR011146">
    <property type="entry name" value="HIT-like"/>
</dbReference>
<dbReference type="InterPro" id="IPR001310">
    <property type="entry name" value="Histidine_triad_HIT"/>
</dbReference>